<name>A0A7S3LGT6_9STRA</name>
<keyword evidence="1" id="KW-0472">Membrane</keyword>
<protein>
    <submittedName>
        <fullName evidence="2">Uncharacterized protein</fullName>
    </submittedName>
</protein>
<gene>
    <name evidence="2" type="ORF">ASTO00021_LOCUS1193</name>
</gene>
<evidence type="ECO:0000256" key="1">
    <source>
        <dbReference type="SAM" id="Phobius"/>
    </source>
</evidence>
<proteinExistence type="predicted"/>
<organism evidence="2">
    <name type="scientific">Aplanochytrium stocchinoi</name>
    <dbReference type="NCBI Taxonomy" id="215587"/>
    <lineage>
        <taxon>Eukaryota</taxon>
        <taxon>Sar</taxon>
        <taxon>Stramenopiles</taxon>
        <taxon>Bigyra</taxon>
        <taxon>Labyrinthulomycetes</taxon>
        <taxon>Thraustochytrida</taxon>
        <taxon>Thraustochytriidae</taxon>
        <taxon>Aplanochytrium</taxon>
    </lineage>
</organism>
<keyword evidence="1" id="KW-1133">Transmembrane helix</keyword>
<dbReference type="EMBL" id="HBIN01001885">
    <property type="protein sequence ID" value="CAE0430838.1"/>
    <property type="molecule type" value="Transcribed_RNA"/>
</dbReference>
<feature type="transmembrane region" description="Helical" evidence="1">
    <location>
        <begin position="12"/>
        <end position="32"/>
    </location>
</feature>
<sequence>MSSNCVAWDRSMVAKACAILAVMYLFSFFHIFHALSFSSDDNRIEQQSFNKIVTEGSFNGTHSDINDATDCLPISIGILAYQGVKTLENTLSSYQTSGLFDIVCESLILFQEVGKPDRKAWARDVVSRFQCLHPIYESTNTGQRSAFVRLAAEASQPHILILEEDFMVSDMALPQLELKNAIWLLDTGILDAIRMRHRKDGGSPNYSYESWKHRTLPNTHLISHVMWDDAAEEHIPEIKVCSTLPVKTWCTSSANGHYTNNPIVYRTAFARSLFNRVPVASNFEPWLTKFWSKQNYTTGYADGIFKHNRLDRTKGIITTSRNTPVEGKGSSTTNEFSHSSSSSRNVIMAAAINYGLEEFQNFIVPLRKVYGGDIILFVEPNLQDKIQHLCNFYSVKTMQLRSKSRIGPKADRYVGYAQICSQGYEWCFATDFRDVFFQADPFSSVLNGYELILAEEFAGQTIGGCKYNSEWIRSCWGDMFLKEIAYNSPICSGTIMGSPKGFVSLRDRMLEEMSRTSKITGCTARDQGHLNYLYFANRLGVKTLLQPRGKGIVNTVGYIPRGSISNYLNSDGLVLDDNGSISAVIHQYDRFPELKNLVARLAISS</sequence>
<evidence type="ECO:0000313" key="2">
    <source>
        <dbReference type="EMBL" id="CAE0430838.1"/>
    </source>
</evidence>
<reference evidence="2" key="1">
    <citation type="submission" date="2021-01" db="EMBL/GenBank/DDBJ databases">
        <authorList>
            <person name="Corre E."/>
            <person name="Pelletier E."/>
            <person name="Niang G."/>
            <person name="Scheremetjew M."/>
            <person name="Finn R."/>
            <person name="Kale V."/>
            <person name="Holt S."/>
            <person name="Cochrane G."/>
            <person name="Meng A."/>
            <person name="Brown T."/>
            <person name="Cohen L."/>
        </authorList>
    </citation>
    <scope>NUCLEOTIDE SEQUENCE</scope>
    <source>
        <strain evidence="2">GSBS06</strain>
    </source>
</reference>
<dbReference type="AlphaFoldDB" id="A0A7S3LGT6"/>
<keyword evidence="1" id="KW-0812">Transmembrane</keyword>
<accession>A0A7S3LGT6</accession>